<dbReference type="InterPro" id="IPR022673">
    <property type="entry name" value="Hexokinase_C"/>
</dbReference>
<dbReference type="Proteomes" id="UP001465668">
    <property type="component" value="Unassembled WGS sequence"/>
</dbReference>
<dbReference type="PROSITE" id="PS51748">
    <property type="entry name" value="HEXOKINASE_2"/>
    <property type="match status" value="1"/>
</dbReference>
<evidence type="ECO:0000256" key="8">
    <source>
        <dbReference type="ARBA" id="ARBA00023152"/>
    </source>
</evidence>
<evidence type="ECO:0000259" key="13">
    <source>
        <dbReference type="Pfam" id="PF03727"/>
    </source>
</evidence>
<dbReference type="EMBL" id="JARVKM010000101">
    <property type="protein sequence ID" value="KAK9770103.1"/>
    <property type="molecule type" value="Genomic_DNA"/>
</dbReference>
<evidence type="ECO:0000259" key="12">
    <source>
        <dbReference type="Pfam" id="PF00349"/>
    </source>
</evidence>
<dbReference type="Pfam" id="PF00349">
    <property type="entry name" value="Hexokinase_1"/>
    <property type="match status" value="1"/>
</dbReference>
<evidence type="ECO:0000256" key="3">
    <source>
        <dbReference type="ARBA" id="ARBA00009225"/>
    </source>
</evidence>
<comment type="catalytic activity">
    <reaction evidence="10">
        <text>D-fructose + ATP = D-fructose 6-phosphate + ADP + H(+)</text>
        <dbReference type="Rhea" id="RHEA:16125"/>
        <dbReference type="ChEBI" id="CHEBI:15378"/>
        <dbReference type="ChEBI" id="CHEBI:30616"/>
        <dbReference type="ChEBI" id="CHEBI:37721"/>
        <dbReference type="ChEBI" id="CHEBI:61527"/>
        <dbReference type="ChEBI" id="CHEBI:456216"/>
        <dbReference type="EC" id="2.7.1.1"/>
    </reaction>
    <physiologicalReaction direction="left-to-right" evidence="10">
        <dbReference type="Rhea" id="RHEA:16126"/>
    </physiologicalReaction>
</comment>
<dbReference type="PROSITE" id="PS00378">
    <property type="entry name" value="HEXOKINASE_1"/>
    <property type="match status" value="1"/>
</dbReference>
<dbReference type="SUPFAM" id="SSF53067">
    <property type="entry name" value="Actin-like ATPase domain"/>
    <property type="match status" value="2"/>
</dbReference>
<evidence type="ECO:0000313" key="15">
    <source>
        <dbReference type="Proteomes" id="UP001465668"/>
    </source>
</evidence>
<evidence type="ECO:0000256" key="6">
    <source>
        <dbReference type="ARBA" id="ARBA00022777"/>
    </source>
</evidence>
<keyword evidence="7 11" id="KW-0067">ATP-binding</keyword>
<comment type="caution">
    <text evidence="14">The sequence shown here is derived from an EMBL/GenBank/DDBJ whole genome shotgun (WGS) entry which is preliminary data.</text>
</comment>
<sequence>MTTIQRNSRITDAVNWEDPSPELLGALEKIERDFTVDATKLREITEQFEQELRNGLKKNETNIAMEVTWVKGLPTGKETGSFLTIDLGGTNLRVCWITLHGKDHEIEVVQDSYKLPKEVKKGEASELWSMISEFVENFVEKHELRNTNGDRLPLGFTFSYPASQDWIDHGTLRTWTKGFDITGVEGENVVAQLRGAMEERKLPVEIVALINDTTGAMMASAYKDPETIIGAIFGTGCNAAYMENIGSIPKLETSLHPDTPMAINCEYGAFDNAHTVLPRTKYDIAIDDNSPRPGEQAFEKMSAGLYLGEIFRLVALDLFERKLMFKGQDCSKLREAYHLDTGFLSALEHESHDEVVARYQEELKITPTSDDIKLSRHLAIVIATRGARLCTCGVAAICRKKGLKSGHVAADGSVANKHPGFKARWAEALGEILGWPKDRKSDPITMTSALDGSGIGAAVISAMSVSGLAVKASNSPDAWNMFTLLLHAAPATSSTVIFFNPATAYTTLFVKQLSFFSLNIHVAFHLSLFLLAGSEGAFARYLFAIPNVAFISPHGASVSICRFSSGIAATMSKLSRS</sequence>
<dbReference type="Pfam" id="PF03727">
    <property type="entry name" value="Hexokinase_2"/>
    <property type="match status" value="1"/>
</dbReference>
<dbReference type="Gene3D" id="1.10.287.1250">
    <property type="match status" value="1"/>
</dbReference>
<proteinExistence type="inferred from homology"/>
<evidence type="ECO:0000256" key="9">
    <source>
        <dbReference type="ARBA" id="ARBA00044613"/>
    </source>
</evidence>
<feature type="domain" description="Hexokinase C-terminal" evidence="13">
    <location>
        <begin position="229"/>
        <end position="463"/>
    </location>
</feature>
<keyword evidence="4 11" id="KW-0808">Transferase</keyword>
<comment type="catalytic activity">
    <reaction evidence="9">
        <text>a D-hexose + ATP = a D-hexose 6-phosphate + ADP + H(+)</text>
        <dbReference type="Rhea" id="RHEA:22740"/>
        <dbReference type="ChEBI" id="CHEBI:4194"/>
        <dbReference type="ChEBI" id="CHEBI:15378"/>
        <dbReference type="ChEBI" id="CHEBI:30616"/>
        <dbReference type="ChEBI" id="CHEBI:229467"/>
        <dbReference type="ChEBI" id="CHEBI:456216"/>
        <dbReference type="EC" id="2.7.1.1"/>
    </reaction>
    <physiologicalReaction direction="left-to-right" evidence="9">
        <dbReference type="Rhea" id="RHEA:22741"/>
    </physiologicalReaction>
</comment>
<dbReference type="InterPro" id="IPR043129">
    <property type="entry name" value="ATPase_NBD"/>
</dbReference>
<keyword evidence="8 11" id="KW-0324">Glycolysis</keyword>
<evidence type="ECO:0000256" key="2">
    <source>
        <dbReference type="ARBA" id="ARBA00005028"/>
    </source>
</evidence>
<evidence type="ECO:0000256" key="10">
    <source>
        <dbReference type="ARBA" id="ARBA00047905"/>
    </source>
</evidence>
<dbReference type="PANTHER" id="PTHR19443">
    <property type="entry name" value="HEXOKINASE"/>
    <property type="match status" value="1"/>
</dbReference>
<accession>A0ABR2X8J1</accession>
<keyword evidence="6 11" id="KW-0418">Kinase</keyword>
<comment type="pathway">
    <text evidence="2">Carbohydrate metabolism; hexose metabolism.</text>
</comment>
<dbReference type="EC" id="2.7.1.-" evidence="11"/>
<reference evidence="14 15" key="1">
    <citation type="submission" date="2024-02" db="EMBL/GenBank/DDBJ databases">
        <title>First draft genome assembly of two strains of Seiridium cardinale.</title>
        <authorList>
            <person name="Emiliani G."/>
            <person name="Scali E."/>
        </authorList>
    </citation>
    <scope>NUCLEOTIDE SEQUENCE [LARGE SCALE GENOMIC DNA]</scope>
    <source>
        <strain evidence="14 15">BM-138-000479</strain>
    </source>
</reference>
<keyword evidence="15" id="KW-1185">Reference proteome</keyword>
<evidence type="ECO:0000256" key="11">
    <source>
        <dbReference type="RuleBase" id="RU362007"/>
    </source>
</evidence>
<evidence type="ECO:0000256" key="1">
    <source>
        <dbReference type="ARBA" id="ARBA00004888"/>
    </source>
</evidence>
<evidence type="ECO:0000256" key="7">
    <source>
        <dbReference type="ARBA" id="ARBA00022840"/>
    </source>
</evidence>
<feature type="domain" description="Hexokinase N-terminal" evidence="12">
    <location>
        <begin position="27"/>
        <end position="222"/>
    </location>
</feature>
<comment type="similarity">
    <text evidence="3 11">Belongs to the hexokinase family.</text>
</comment>
<dbReference type="InterPro" id="IPR022672">
    <property type="entry name" value="Hexokinase_N"/>
</dbReference>
<gene>
    <name evidence="14" type="ORF">SCAR479_13208</name>
</gene>
<dbReference type="Gene3D" id="3.30.420.40">
    <property type="match status" value="1"/>
</dbReference>
<keyword evidence="5 11" id="KW-0547">Nucleotide-binding</keyword>
<dbReference type="InterPro" id="IPR019807">
    <property type="entry name" value="Hexokinase_BS"/>
</dbReference>
<dbReference type="PANTHER" id="PTHR19443:SF16">
    <property type="entry name" value="HEXOKINASE TYPE 1-RELATED"/>
    <property type="match status" value="1"/>
</dbReference>
<evidence type="ECO:0000256" key="4">
    <source>
        <dbReference type="ARBA" id="ARBA00022679"/>
    </source>
</evidence>
<dbReference type="Gene3D" id="3.40.367.20">
    <property type="match status" value="1"/>
</dbReference>
<organism evidence="14 15">
    <name type="scientific">Seiridium cardinale</name>
    <dbReference type="NCBI Taxonomy" id="138064"/>
    <lineage>
        <taxon>Eukaryota</taxon>
        <taxon>Fungi</taxon>
        <taxon>Dikarya</taxon>
        <taxon>Ascomycota</taxon>
        <taxon>Pezizomycotina</taxon>
        <taxon>Sordariomycetes</taxon>
        <taxon>Xylariomycetidae</taxon>
        <taxon>Amphisphaeriales</taxon>
        <taxon>Sporocadaceae</taxon>
        <taxon>Seiridium</taxon>
    </lineage>
</organism>
<evidence type="ECO:0000256" key="5">
    <source>
        <dbReference type="ARBA" id="ARBA00022741"/>
    </source>
</evidence>
<protein>
    <recommendedName>
        <fullName evidence="11">Phosphotransferase</fullName>
        <ecNumber evidence="11">2.7.1.-</ecNumber>
    </recommendedName>
</protein>
<comment type="pathway">
    <text evidence="1">Carbohydrate degradation; glycolysis; D-glyceraldehyde 3-phosphate and glycerone phosphate from D-glucose: step 1/4.</text>
</comment>
<dbReference type="PRINTS" id="PR00475">
    <property type="entry name" value="HEXOKINASE"/>
</dbReference>
<evidence type="ECO:0000313" key="14">
    <source>
        <dbReference type="EMBL" id="KAK9770103.1"/>
    </source>
</evidence>
<name>A0ABR2X8J1_9PEZI</name>
<dbReference type="InterPro" id="IPR001312">
    <property type="entry name" value="Hexokinase"/>
</dbReference>